<dbReference type="EMBL" id="CP096661">
    <property type="protein sequence ID" value="UPV76937.1"/>
    <property type="molecule type" value="Genomic_DNA"/>
</dbReference>
<feature type="transmembrane region" description="Helical" evidence="5">
    <location>
        <begin position="120"/>
        <end position="147"/>
    </location>
</feature>
<dbReference type="AlphaFoldDB" id="A0A8U0I148"/>
<dbReference type="KEGG" id="halx:M0R89_20690"/>
<dbReference type="Proteomes" id="UP000830729">
    <property type="component" value="Plasmid unnamed2"/>
</dbReference>
<dbReference type="GO" id="GO:0005886">
    <property type="term" value="C:plasma membrane"/>
    <property type="evidence" value="ECO:0007669"/>
    <property type="project" value="TreeGrafter"/>
</dbReference>
<organism evidence="6 7">
    <name type="scientific">Halorussus limi</name>
    <dbReference type="NCBI Taxonomy" id="2938695"/>
    <lineage>
        <taxon>Archaea</taxon>
        <taxon>Methanobacteriati</taxon>
        <taxon>Methanobacteriota</taxon>
        <taxon>Stenosarchaea group</taxon>
        <taxon>Halobacteria</taxon>
        <taxon>Halobacteriales</taxon>
        <taxon>Haladaptataceae</taxon>
        <taxon>Halorussus</taxon>
    </lineage>
</organism>
<keyword evidence="2 5" id="KW-0812">Transmembrane</keyword>
<dbReference type="GO" id="GO:0008514">
    <property type="term" value="F:organic anion transmembrane transporter activity"/>
    <property type="evidence" value="ECO:0007669"/>
    <property type="project" value="UniProtKB-ARBA"/>
</dbReference>
<evidence type="ECO:0000256" key="2">
    <source>
        <dbReference type="ARBA" id="ARBA00022692"/>
    </source>
</evidence>
<feature type="transmembrane region" description="Helical" evidence="5">
    <location>
        <begin position="20"/>
        <end position="39"/>
    </location>
</feature>
<dbReference type="RefSeq" id="WP_248652970.1">
    <property type="nucleotide sequence ID" value="NZ_CP096661.1"/>
</dbReference>
<proteinExistence type="predicted"/>
<keyword evidence="7" id="KW-1185">Reference proteome</keyword>
<dbReference type="InterPro" id="IPR001898">
    <property type="entry name" value="SLC13A/DASS"/>
</dbReference>
<dbReference type="Pfam" id="PF00939">
    <property type="entry name" value="Na_sulph_symp"/>
    <property type="match status" value="1"/>
</dbReference>
<evidence type="ECO:0000256" key="5">
    <source>
        <dbReference type="SAM" id="Phobius"/>
    </source>
</evidence>
<feature type="transmembrane region" description="Helical" evidence="5">
    <location>
        <begin position="76"/>
        <end position="99"/>
    </location>
</feature>
<accession>A0A8U0I148</accession>
<dbReference type="GO" id="GO:1905039">
    <property type="term" value="P:carboxylic acid transmembrane transport"/>
    <property type="evidence" value="ECO:0007669"/>
    <property type="project" value="UniProtKB-ARBA"/>
</dbReference>
<gene>
    <name evidence="6" type="ORF">M0R89_20690</name>
</gene>
<dbReference type="PANTHER" id="PTHR10283">
    <property type="entry name" value="SOLUTE CARRIER FAMILY 13 MEMBER"/>
    <property type="match status" value="1"/>
</dbReference>
<geneLocation type="plasmid" evidence="6 7">
    <name>unnamed2</name>
</geneLocation>
<comment type="subcellular location">
    <subcellularLocation>
        <location evidence="1">Membrane</location>
        <topology evidence="1">Multi-pass membrane protein</topology>
    </subcellularLocation>
</comment>
<evidence type="ECO:0000256" key="4">
    <source>
        <dbReference type="ARBA" id="ARBA00023136"/>
    </source>
</evidence>
<dbReference type="PANTHER" id="PTHR10283:SF82">
    <property type="entry name" value="SOLUTE CARRIER FAMILY 13 MEMBER 2"/>
    <property type="match status" value="1"/>
</dbReference>
<sequence>MSLANALAATEATRWLAEAVVNRVAGAPVLLVALVVAANTVTVSEIASNTAMAAISVPILISMGPRYAGTLGTSPAIASVFLAVTGGVAASFGFALPVATPPNAIAFGTGQMTKDQMLRLGVILDAAMVIVTAVPTFVLFTVVWPFVG</sequence>
<protein>
    <submittedName>
        <fullName evidence="6">Anion permease</fullName>
    </submittedName>
</protein>
<keyword evidence="3 5" id="KW-1133">Transmembrane helix</keyword>
<keyword evidence="4 5" id="KW-0472">Membrane</keyword>
<name>A0A8U0I148_9EURY</name>
<keyword evidence="6" id="KW-0614">Plasmid</keyword>
<reference evidence="6 7" key="1">
    <citation type="submission" date="2022-04" db="EMBL/GenBank/DDBJ databases">
        <title>Diverse halophilic archaea isolated from saline environments.</title>
        <authorList>
            <person name="Cui H.-L."/>
        </authorList>
    </citation>
    <scope>NUCLEOTIDE SEQUENCE [LARGE SCALE GENOMIC DNA]</scope>
    <source>
        <strain evidence="6 7">XZYJT49</strain>
        <plasmid evidence="6 7">unnamed2</plasmid>
    </source>
</reference>
<evidence type="ECO:0000313" key="6">
    <source>
        <dbReference type="EMBL" id="UPV76937.1"/>
    </source>
</evidence>
<evidence type="ECO:0000256" key="3">
    <source>
        <dbReference type="ARBA" id="ARBA00022989"/>
    </source>
</evidence>
<evidence type="ECO:0000313" key="7">
    <source>
        <dbReference type="Proteomes" id="UP000830729"/>
    </source>
</evidence>
<evidence type="ECO:0000256" key="1">
    <source>
        <dbReference type="ARBA" id="ARBA00004141"/>
    </source>
</evidence>
<dbReference type="GeneID" id="72187671"/>